<accession>A0A9D2IBW7</accession>
<reference evidence="2" key="1">
    <citation type="journal article" date="2021" name="PeerJ">
        <title>Extensive microbial diversity within the chicken gut microbiome revealed by metagenomics and culture.</title>
        <authorList>
            <person name="Gilroy R."/>
            <person name="Ravi A."/>
            <person name="Getino M."/>
            <person name="Pursley I."/>
            <person name="Horton D.L."/>
            <person name="Alikhan N.F."/>
            <person name="Baker D."/>
            <person name="Gharbi K."/>
            <person name="Hall N."/>
            <person name="Watson M."/>
            <person name="Adriaenssens E.M."/>
            <person name="Foster-Nyarko E."/>
            <person name="Jarju S."/>
            <person name="Secka A."/>
            <person name="Antonio M."/>
            <person name="Oren A."/>
            <person name="Chaudhuri R.R."/>
            <person name="La Ragione R."/>
            <person name="Hildebrand F."/>
            <person name="Pallen M.J."/>
        </authorList>
    </citation>
    <scope>NUCLEOTIDE SEQUENCE</scope>
    <source>
        <strain evidence="2">CHK169-11906</strain>
    </source>
</reference>
<proteinExistence type="predicted"/>
<dbReference type="PROSITE" id="PS51257">
    <property type="entry name" value="PROKAR_LIPOPROTEIN"/>
    <property type="match status" value="1"/>
</dbReference>
<name>A0A9D2IBW7_9BACT</name>
<feature type="region of interest" description="Disordered" evidence="1">
    <location>
        <begin position="20"/>
        <end position="117"/>
    </location>
</feature>
<reference evidence="2" key="2">
    <citation type="submission" date="2021-04" db="EMBL/GenBank/DDBJ databases">
        <authorList>
            <person name="Gilroy R."/>
        </authorList>
    </citation>
    <scope>NUCLEOTIDE SEQUENCE</scope>
    <source>
        <strain evidence="2">CHK169-11906</strain>
    </source>
</reference>
<evidence type="ECO:0000313" key="3">
    <source>
        <dbReference type="Proteomes" id="UP000824259"/>
    </source>
</evidence>
<dbReference type="AlphaFoldDB" id="A0A9D2IBW7"/>
<organism evidence="2 3">
    <name type="scientific">Candidatus Alistipes avicola</name>
    <dbReference type="NCBI Taxonomy" id="2838432"/>
    <lineage>
        <taxon>Bacteria</taxon>
        <taxon>Pseudomonadati</taxon>
        <taxon>Bacteroidota</taxon>
        <taxon>Bacteroidia</taxon>
        <taxon>Bacteroidales</taxon>
        <taxon>Rikenellaceae</taxon>
        <taxon>Alistipes</taxon>
    </lineage>
</organism>
<comment type="caution">
    <text evidence="2">The sequence shown here is derived from an EMBL/GenBank/DDBJ whole genome shotgun (WGS) entry which is preliminary data.</text>
</comment>
<dbReference type="Proteomes" id="UP000824259">
    <property type="component" value="Unassembled WGS sequence"/>
</dbReference>
<feature type="compositionally biased region" description="Polar residues" evidence="1">
    <location>
        <begin position="20"/>
        <end position="34"/>
    </location>
</feature>
<evidence type="ECO:0000256" key="1">
    <source>
        <dbReference type="SAM" id="MobiDB-lite"/>
    </source>
</evidence>
<feature type="compositionally biased region" description="Basic and acidic residues" evidence="1">
    <location>
        <begin position="89"/>
        <end position="117"/>
    </location>
</feature>
<evidence type="ECO:0000313" key="2">
    <source>
        <dbReference type="EMBL" id="HJA98609.1"/>
    </source>
</evidence>
<gene>
    <name evidence="2" type="ORF">H9779_03290</name>
</gene>
<protein>
    <recommendedName>
        <fullName evidence="4">Lipoprotein</fullName>
    </recommendedName>
</protein>
<dbReference type="EMBL" id="DWYR01000009">
    <property type="protein sequence ID" value="HJA98609.1"/>
    <property type="molecule type" value="Genomic_DNA"/>
</dbReference>
<sequence length="117" mass="12847">MEKILVLAGLLLSLAGCSGKNASKEVNGTQNSPTVRVVCPDGSRINTEDERSVRTRIVEAQRHVSIPEGKEHSSSQQQNSGKKGLTLEPDSRSAEKSLEVRRGRTIELDKSDKREIH</sequence>
<feature type="compositionally biased region" description="Basic and acidic residues" evidence="1">
    <location>
        <begin position="46"/>
        <end position="62"/>
    </location>
</feature>
<evidence type="ECO:0008006" key="4">
    <source>
        <dbReference type="Google" id="ProtNLM"/>
    </source>
</evidence>